<evidence type="ECO:0000313" key="11">
    <source>
        <dbReference type="EMBL" id="NYT36032.1"/>
    </source>
</evidence>
<evidence type="ECO:0000256" key="2">
    <source>
        <dbReference type="ARBA" id="ARBA00022448"/>
    </source>
</evidence>
<feature type="transmembrane region" description="Helical" evidence="9">
    <location>
        <begin position="12"/>
        <end position="29"/>
    </location>
</feature>
<evidence type="ECO:0000256" key="7">
    <source>
        <dbReference type="ARBA" id="ARBA00023136"/>
    </source>
</evidence>
<evidence type="ECO:0000256" key="1">
    <source>
        <dbReference type="ARBA" id="ARBA00004429"/>
    </source>
</evidence>
<gene>
    <name evidence="11" type="ORF">H0A68_04040</name>
</gene>
<evidence type="ECO:0000256" key="6">
    <source>
        <dbReference type="ARBA" id="ARBA00022989"/>
    </source>
</evidence>
<comment type="subunit">
    <text evidence="9">The complex comprises the extracytoplasmic solute receptor protein and the two transmembrane proteins.</text>
</comment>
<evidence type="ECO:0000256" key="8">
    <source>
        <dbReference type="ARBA" id="ARBA00038436"/>
    </source>
</evidence>
<keyword evidence="7 9" id="KW-0472">Membrane</keyword>
<protein>
    <recommendedName>
        <fullName evidence="9">TRAP transporter small permease protein</fullName>
    </recommendedName>
</protein>
<keyword evidence="3" id="KW-1003">Cell membrane</keyword>
<feature type="domain" description="Tripartite ATP-independent periplasmic transporters DctQ component" evidence="10">
    <location>
        <begin position="23"/>
        <end position="157"/>
    </location>
</feature>
<organism evidence="11 12">
    <name type="scientific">Allopusillimonas soli</name>
    <dbReference type="NCBI Taxonomy" id="659016"/>
    <lineage>
        <taxon>Bacteria</taxon>
        <taxon>Pseudomonadati</taxon>
        <taxon>Pseudomonadota</taxon>
        <taxon>Betaproteobacteria</taxon>
        <taxon>Burkholderiales</taxon>
        <taxon>Alcaligenaceae</taxon>
        <taxon>Allopusillimonas</taxon>
    </lineage>
</organism>
<dbReference type="Proteomes" id="UP000580517">
    <property type="component" value="Unassembled WGS sequence"/>
</dbReference>
<sequence length="178" mass="19704">MYSLIRRIERWMIFVGGACLVAMMLHVSIDVISKYVFNHPVPLTMEMVSYYYMTAVAFLPLAALERKGASLVHVELVYGKMSRRLRTVVLPMALLASAAYCACAGYAAWKPAVRAMRTGTYAGSDIIVSIWPTRFLPVVGFALLALVLLAKAVNVVRHGIESEGEEDLLESVREEGMT</sequence>
<dbReference type="GO" id="GO:0005886">
    <property type="term" value="C:plasma membrane"/>
    <property type="evidence" value="ECO:0007669"/>
    <property type="project" value="UniProtKB-SubCell"/>
</dbReference>
<dbReference type="InterPro" id="IPR055348">
    <property type="entry name" value="DctQ"/>
</dbReference>
<evidence type="ECO:0000259" key="10">
    <source>
        <dbReference type="Pfam" id="PF04290"/>
    </source>
</evidence>
<dbReference type="PANTHER" id="PTHR35011">
    <property type="entry name" value="2,3-DIKETO-L-GULONATE TRAP TRANSPORTER SMALL PERMEASE PROTEIN YIAM"/>
    <property type="match status" value="1"/>
</dbReference>
<comment type="similarity">
    <text evidence="8 9">Belongs to the TRAP transporter small permease family.</text>
</comment>
<evidence type="ECO:0000313" key="12">
    <source>
        <dbReference type="Proteomes" id="UP000580517"/>
    </source>
</evidence>
<evidence type="ECO:0000256" key="9">
    <source>
        <dbReference type="RuleBase" id="RU369079"/>
    </source>
</evidence>
<evidence type="ECO:0000256" key="3">
    <source>
        <dbReference type="ARBA" id="ARBA00022475"/>
    </source>
</evidence>
<keyword evidence="5 9" id="KW-0812">Transmembrane</keyword>
<feature type="transmembrane region" description="Helical" evidence="9">
    <location>
        <begin position="87"/>
        <end position="109"/>
    </location>
</feature>
<dbReference type="PANTHER" id="PTHR35011:SF10">
    <property type="entry name" value="TRAP TRANSPORTER SMALL PERMEASE PROTEIN"/>
    <property type="match status" value="1"/>
</dbReference>
<comment type="caution">
    <text evidence="11">The sequence shown here is derived from an EMBL/GenBank/DDBJ whole genome shotgun (WGS) entry which is preliminary data.</text>
</comment>
<proteinExistence type="inferred from homology"/>
<keyword evidence="4 9" id="KW-0997">Cell inner membrane</keyword>
<dbReference type="OrthoDB" id="8687845at2"/>
<accession>A0A853F8X1</accession>
<keyword evidence="6 9" id="KW-1133">Transmembrane helix</keyword>
<comment type="function">
    <text evidence="9">Part of the tripartite ATP-independent periplasmic (TRAP) transport system.</text>
</comment>
<dbReference type="EMBL" id="JACCEW010000001">
    <property type="protein sequence ID" value="NYT36032.1"/>
    <property type="molecule type" value="Genomic_DNA"/>
</dbReference>
<dbReference type="AlphaFoldDB" id="A0A853F8X1"/>
<feature type="transmembrane region" description="Helical" evidence="9">
    <location>
        <begin position="129"/>
        <end position="150"/>
    </location>
</feature>
<dbReference type="InterPro" id="IPR007387">
    <property type="entry name" value="TRAP_DctQ"/>
</dbReference>
<keyword evidence="12" id="KW-1185">Reference proteome</keyword>
<dbReference type="Pfam" id="PF04290">
    <property type="entry name" value="DctQ"/>
    <property type="match status" value="1"/>
</dbReference>
<dbReference type="RefSeq" id="WP_129967948.1">
    <property type="nucleotide sequence ID" value="NZ_JACCEW010000001.1"/>
</dbReference>
<name>A0A853F8X1_9BURK</name>
<feature type="transmembrane region" description="Helical" evidence="9">
    <location>
        <begin position="49"/>
        <end position="66"/>
    </location>
</feature>
<keyword evidence="2 9" id="KW-0813">Transport</keyword>
<reference evidence="11 12" key="1">
    <citation type="submission" date="2020-07" db="EMBL/GenBank/DDBJ databases">
        <title>Taxonomic revisions and descriptions of new bacterial species based on genomic comparisons in the high-G+C-content subgroup of the family Alcaligenaceae.</title>
        <authorList>
            <person name="Szabo A."/>
            <person name="Felfoldi T."/>
        </authorList>
    </citation>
    <scope>NUCLEOTIDE SEQUENCE [LARGE SCALE GENOMIC DNA]</scope>
    <source>
        <strain evidence="11 12">DSM 25264</strain>
    </source>
</reference>
<evidence type="ECO:0000256" key="4">
    <source>
        <dbReference type="ARBA" id="ARBA00022519"/>
    </source>
</evidence>
<dbReference type="GO" id="GO:0022857">
    <property type="term" value="F:transmembrane transporter activity"/>
    <property type="evidence" value="ECO:0007669"/>
    <property type="project" value="UniProtKB-UniRule"/>
</dbReference>
<evidence type="ECO:0000256" key="5">
    <source>
        <dbReference type="ARBA" id="ARBA00022692"/>
    </source>
</evidence>
<comment type="subcellular location">
    <subcellularLocation>
        <location evidence="1 9">Cell inner membrane</location>
        <topology evidence="1 9">Multi-pass membrane protein</topology>
    </subcellularLocation>
</comment>
<dbReference type="GO" id="GO:0015740">
    <property type="term" value="P:C4-dicarboxylate transport"/>
    <property type="evidence" value="ECO:0007669"/>
    <property type="project" value="TreeGrafter"/>
</dbReference>